<proteinExistence type="predicted"/>
<keyword evidence="2" id="KW-1185">Reference proteome</keyword>
<dbReference type="Proteomes" id="UP001056120">
    <property type="component" value="Linkage Group LG01"/>
</dbReference>
<sequence length="387" mass="42668">MDEPAFSKLVAVEKPEVTLVSPTEPARQAEPARQTKPAKVISSPVNPSTAAGIDQGAASCRAIILEAPSSVSAAGPSCDQCGGTFSCVSEMVRDWELLCREKREFELSKREFKRMKRELQDCRSGVERVKKLEWDLSTSSEETARVRELHQKAAADWKTACEQENAKLAKAVDAGKLATSRFSAFEAENKGLVEKLALRDTEVVSRDDEIARLRAQLKEMSDAKDNESAHRVVLESEVQVLQADKRWLIYECIPHVVDLVKGSPEFQLVYSQLLTANKFLGRQQGFDEDYQFAEEGLPKTSFELHDVNCQEGLDEKIAEFDNLSFGILKNATDCTNHLDLSGLKAILAREDEEAGPSGHEEEAVDYDNSDDEEPVGGAGDGDGDVKA</sequence>
<reference evidence="2" key="1">
    <citation type="journal article" date="2022" name="Mol. Ecol. Resour.">
        <title>The genomes of chicory, endive, great burdock and yacon provide insights into Asteraceae palaeo-polyploidization history and plant inulin production.</title>
        <authorList>
            <person name="Fan W."/>
            <person name="Wang S."/>
            <person name="Wang H."/>
            <person name="Wang A."/>
            <person name="Jiang F."/>
            <person name="Liu H."/>
            <person name="Zhao H."/>
            <person name="Xu D."/>
            <person name="Zhang Y."/>
        </authorList>
    </citation>
    <scope>NUCLEOTIDE SEQUENCE [LARGE SCALE GENOMIC DNA]</scope>
    <source>
        <strain evidence="2">cv. Yunnan</strain>
    </source>
</reference>
<protein>
    <submittedName>
        <fullName evidence="1">Uncharacterized protein</fullName>
    </submittedName>
</protein>
<evidence type="ECO:0000313" key="2">
    <source>
        <dbReference type="Proteomes" id="UP001056120"/>
    </source>
</evidence>
<comment type="caution">
    <text evidence="1">The sequence shown here is derived from an EMBL/GenBank/DDBJ whole genome shotgun (WGS) entry which is preliminary data.</text>
</comment>
<gene>
    <name evidence="1" type="ORF">L1987_02979</name>
</gene>
<dbReference type="EMBL" id="CM042018">
    <property type="protein sequence ID" value="KAI3828869.1"/>
    <property type="molecule type" value="Genomic_DNA"/>
</dbReference>
<accession>A0ACB9K9C4</accession>
<evidence type="ECO:0000313" key="1">
    <source>
        <dbReference type="EMBL" id="KAI3828869.1"/>
    </source>
</evidence>
<organism evidence="1 2">
    <name type="scientific">Smallanthus sonchifolius</name>
    <dbReference type="NCBI Taxonomy" id="185202"/>
    <lineage>
        <taxon>Eukaryota</taxon>
        <taxon>Viridiplantae</taxon>
        <taxon>Streptophyta</taxon>
        <taxon>Embryophyta</taxon>
        <taxon>Tracheophyta</taxon>
        <taxon>Spermatophyta</taxon>
        <taxon>Magnoliopsida</taxon>
        <taxon>eudicotyledons</taxon>
        <taxon>Gunneridae</taxon>
        <taxon>Pentapetalae</taxon>
        <taxon>asterids</taxon>
        <taxon>campanulids</taxon>
        <taxon>Asterales</taxon>
        <taxon>Asteraceae</taxon>
        <taxon>Asteroideae</taxon>
        <taxon>Heliantheae alliance</taxon>
        <taxon>Millerieae</taxon>
        <taxon>Smallanthus</taxon>
    </lineage>
</organism>
<name>A0ACB9K9C4_9ASTR</name>
<reference evidence="1 2" key="2">
    <citation type="journal article" date="2022" name="Mol. Ecol. Resour.">
        <title>The genomes of chicory, endive, great burdock and yacon provide insights into Asteraceae paleo-polyploidization history and plant inulin production.</title>
        <authorList>
            <person name="Fan W."/>
            <person name="Wang S."/>
            <person name="Wang H."/>
            <person name="Wang A."/>
            <person name="Jiang F."/>
            <person name="Liu H."/>
            <person name="Zhao H."/>
            <person name="Xu D."/>
            <person name="Zhang Y."/>
        </authorList>
    </citation>
    <scope>NUCLEOTIDE SEQUENCE [LARGE SCALE GENOMIC DNA]</scope>
    <source>
        <strain evidence="2">cv. Yunnan</strain>
        <tissue evidence="1">Leaves</tissue>
    </source>
</reference>